<feature type="transmembrane region" description="Helical" evidence="1">
    <location>
        <begin position="76"/>
        <end position="96"/>
    </location>
</feature>
<dbReference type="Proteomes" id="UP000240322">
    <property type="component" value="Unassembled WGS sequence"/>
</dbReference>
<keyword evidence="1" id="KW-0812">Transmembrane</keyword>
<comment type="caution">
    <text evidence="2">The sequence shown here is derived from an EMBL/GenBank/DDBJ whole genome shotgun (WGS) entry which is preliminary data.</text>
</comment>
<dbReference type="EMBL" id="NEXE01000175">
    <property type="protein sequence ID" value="PSN87236.1"/>
    <property type="molecule type" value="Genomic_DNA"/>
</dbReference>
<keyword evidence="1" id="KW-0472">Membrane</keyword>
<name>A0A2R6ALH1_9ARCH</name>
<evidence type="ECO:0000256" key="1">
    <source>
        <dbReference type="SAM" id="Phobius"/>
    </source>
</evidence>
<accession>A0A2R6ALH1</accession>
<keyword evidence="1" id="KW-1133">Transmembrane helix</keyword>
<evidence type="ECO:0000313" key="3">
    <source>
        <dbReference type="Proteomes" id="UP000240322"/>
    </source>
</evidence>
<evidence type="ECO:0000313" key="2">
    <source>
        <dbReference type="EMBL" id="PSN87236.1"/>
    </source>
</evidence>
<organism evidence="2 3">
    <name type="scientific">Candidatus Marsarchaeota G2 archaeon OSP_D</name>
    <dbReference type="NCBI Taxonomy" id="1978157"/>
    <lineage>
        <taxon>Archaea</taxon>
        <taxon>Candidatus Marsarchaeota</taxon>
        <taxon>Candidatus Marsarchaeota group 2</taxon>
    </lineage>
</organism>
<feature type="transmembrane region" description="Helical" evidence="1">
    <location>
        <begin position="36"/>
        <end position="56"/>
    </location>
</feature>
<protein>
    <submittedName>
        <fullName evidence="2">Uncharacterized protein</fullName>
    </submittedName>
</protein>
<reference evidence="2 3" key="1">
    <citation type="submission" date="2017-04" db="EMBL/GenBank/DDBJ databases">
        <title>Novel microbial lineages endemic to geothermal iron-oxide mats fill important gaps in the evolutionary history of Archaea.</title>
        <authorList>
            <person name="Jay Z.J."/>
            <person name="Beam J.P."/>
            <person name="Dlakic M."/>
            <person name="Rusch D.B."/>
            <person name="Kozubal M.A."/>
            <person name="Inskeep W.P."/>
        </authorList>
    </citation>
    <scope>NUCLEOTIDE SEQUENCE [LARGE SCALE GENOMIC DNA]</scope>
    <source>
        <strain evidence="2">OSP_D</strain>
    </source>
</reference>
<dbReference type="AlphaFoldDB" id="A0A2R6ALH1"/>
<proteinExistence type="predicted"/>
<feature type="transmembrane region" description="Helical" evidence="1">
    <location>
        <begin position="12"/>
        <end position="29"/>
    </location>
</feature>
<gene>
    <name evidence="2" type="ORF">B9Q03_10895</name>
</gene>
<sequence>MNPLIPYVPSSIISFILFLVVGILVGAAIKKAVVSAVLMILAGIIAAVAGLNILSFYTSAIIQHVPGILASASTHFGSIIDTFPIAFLIGLALGFWKG</sequence>